<gene>
    <name evidence="1" type="ORF">Tci_364236</name>
</gene>
<comment type="caution">
    <text evidence="1">The sequence shown here is derived from an EMBL/GenBank/DDBJ whole genome shotgun (WGS) entry which is preliminary data.</text>
</comment>
<reference evidence="1" key="1">
    <citation type="journal article" date="2019" name="Sci. Rep.">
        <title>Draft genome of Tanacetum cinerariifolium, the natural source of mosquito coil.</title>
        <authorList>
            <person name="Yamashiro T."/>
            <person name="Shiraishi A."/>
            <person name="Satake H."/>
            <person name="Nakayama K."/>
        </authorList>
    </citation>
    <scope>NUCLEOTIDE SEQUENCE</scope>
</reference>
<organism evidence="1">
    <name type="scientific">Tanacetum cinerariifolium</name>
    <name type="common">Dalmatian daisy</name>
    <name type="synonym">Chrysanthemum cinerariifolium</name>
    <dbReference type="NCBI Taxonomy" id="118510"/>
    <lineage>
        <taxon>Eukaryota</taxon>
        <taxon>Viridiplantae</taxon>
        <taxon>Streptophyta</taxon>
        <taxon>Embryophyta</taxon>
        <taxon>Tracheophyta</taxon>
        <taxon>Spermatophyta</taxon>
        <taxon>Magnoliopsida</taxon>
        <taxon>eudicotyledons</taxon>
        <taxon>Gunneridae</taxon>
        <taxon>Pentapetalae</taxon>
        <taxon>asterids</taxon>
        <taxon>campanulids</taxon>
        <taxon>Asterales</taxon>
        <taxon>Asteraceae</taxon>
        <taxon>Asteroideae</taxon>
        <taxon>Anthemideae</taxon>
        <taxon>Anthemidinae</taxon>
        <taxon>Tanacetum</taxon>
    </lineage>
</organism>
<dbReference type="EMBL" id="BKCJ010139224">
    <property type="protein sequence ID" value="GEX92261.1"/>
    <property type="molecule type" value="Genomic_DNA"/>
</dbReference>
<dbReference type="AlphaFoldDB" id="A0A699HC26"/>
<protein>
    <submittedName>
        <fullName evidence="1">Uncharacterized protein</fullName>
    </submittedName>
</protein>
<sequence length="210" mass="23556">MSVEITYLNAQQEKVFVIITLKNNLRKFKGKDIIDNATQASNATTIALGMYKLDPVTLAPMDKNNRETHIYYPKYTMEQAAILRKIVEQAKSLNPLDSASYSARRTFTLVRNTYPLTRITTSKKVPLREPIPLEVIAQESVVIKVYTRRTKVPKTNGSNSKPKIAKSMISNKTKPYTSWGSNTLVALSSFVDLRLSKSSLGIWTPDAPST</sequence>
<proteinExistence type="predicted"/>
<evidence type="ECO:0000313" key="1">
    <source>
        <dbReference type="EMBL" id="GEX92261.1"/>
    </source>
</evidence>
<accession>A0A699HC26</accession>
<name>A0A699HC26_TANCI</name>